<organism evidence="2 3">
    <name type="scientific">Pseudoalteromonas fuliginea</name>
    <dbReference type="NCBI Taxonomy" id="1872678"/>
    <lineage>
        <taxon>Bacteria</taxon>
        <taxon>Pseudomonadati</taxon>
        <taxon>Pseudomonadota</taxon>
        <taxon>Gammaproteobacteria</taxon>
        <taxon>Alteromonadales</taxon>
        <taxon>Pseudoalteromonadaceae</taxon>
        <taxon>Pseudoalteromonas</taxon>
    </lineage>
</organism>
<dbReference type="EMBL" id="SEUJ01000074">
    <property type="protein sequence ID" value="KAA1152977.1"/>
    <property type="molecule type" value="Genomic_DNA"/>
</dbReference>
<proteinExistence type="predicted"/>
<comment type="caution">
    <text evidence="2">The sequence shown here is derived from an EMBL/GenBank/DDBJ whole genome shotgun (WGS) entry which is preliminary data.</text>
</comment>
<gene>
    <name evidence="2" type="ORF">EU509_14760</name>
</gene>
<keyword evidence="3" id="KW-1185">Reference proteome</keyword>
<accession>A0ABQ6RG21</accession>
<sequence>MPRTYNNLTNYLRVILNAWYLVLKVVCGGICIELLSP</sequence>
<evidence type="ECO:0000313" key="3">
    <source>
        <dbReference type="Proteomes" id="UP000322915"/>
    </source>
</evidence>
<keyword evidence="1" id="KW-1133">Transmembrane helix</keyword>
<reference evidence="2 3" key="1">
    <citation type="submission" date="2019-01" db="EMBL/GenBank/DDBJ databases">
        <title>Genome sequences of marine Pseudoalteromonas species.</title>
        <authorList>
            <person name="Boraston A.B."/>
            <person name="Hehemann J.-H."/>
            <person name="Vickers C.J."/>
            <person name="Salama-Alber O."/>
            <person name="Abe K."/>
            <person name="Hettle A.J."/>
        </authorList>
    </citation>
    <scope>NUCLEOTIDE SEQUENCE [LARGE SCALE GENOMIC DNA]</scope>
    <source>
        <strain evidence="2 3">PS47</strain>
    </source>
</reference>
<keyword evidence="1" id="KW-0472">Membrane</keyword>
<keyword evidence="1" id="KW-0812">Transmembrane</keyword>
<name>A0ABQ6RG21_9GAMM</name>
<evidence type="ECO:0000256" key="1">
    <source>
        <dbReference type="SAM" id="Phobius"/>
    </source>
</evidence>
<feature type="transmembrane region" description="Helical" evidence="1">
    <location>
        <begin position="12"/>
        <end position="35"/>
    </location>
</feature>
<dbReference type="Proteomes" id="UP000322915">
    <property type="component" value="Unassembled WGS sequence"/>
</dbReference>
<protein>
    <submittedName>
        <fullName evidence="2">DUF3265 domain-containing protein</fullName>
    </submittedName>
</protein>
<evidence type="ECO:0000313" key="2">
    <source>
        <dbReference type="EMBL" id="KAA1152977.1"/>
    </source>
</evidence>